<organism evidence="2">
    <name type="scientific">bioreactor metagenome</name>
    <dbReference type="NCBI Taxonomy" id="1076179"/>
    <lineage>
        <taxon>unclassified sequences</taxon>
        <taxon>metagenomes</taxon>
        <taxon>ecological metagenomes</taxon>
    </lineage>
</organism>
<keyword evidence="2" id="KW-0560">Oxidoreductase</keyword>
<dbReference type="AlphaFoldDB" id="A0A645IW30"/>
<comment type="cofactor">
    <cofactor evidence="1">
        <name>[4Fe-4S] cluster</name>
        <dbReference type="ChEBI" id="CHEBI:49883"/>
    </cofactor>
</comment>
<gene>
    <name evidence="2" type="primary">chuR_9</name>
    <name evidence="2" type="ORF">SDC9_203309</name>
</gene>
<proteinExistence type="predicted"/>
<sequence>MTFGNDKFDKLPQQCRECDVLFACYGECPKNRFIKDKYGNKGLNYLCKGYYRFFHHVAPYMDFMKQELMARRPPANVMTWVRQGNPK</sequence>
<reference evidence="2" key="1">
    <citation type="submission" date="2019-08" db="EMBL/GenBank/DDBJ databases">
        <authorList>
            <person name="Kucharzyk K."/>
            <person name="Murdoch R.W."/>
            <person name="Higgins S."/>
            <person name="Loffler F."/>
        </authorList>
    </citation>
    <scope>NUCLEOTIDE SEQUENCE</scope>
</reference>
<dbReference type="InterPro" id="IPR023867">
    <property type="entry name" value="Sulphatase_maturase_rSAM"/>
</dbReference>
<dbReference type="NCBIfam" id="TIGR04085">
    <property type="entry name" value="rSAM_more_4Fe4S"/>
    <property type="match status" value="1"/>
</dbReference>
<dbReference type="Gene3D" id="3.20.20.70">
    <property type="entry name" value="Aldolase class I"/>
    <property type="match status" value="1"/>
</dbReference>
<accession>A0A645IW30</accession>
<comment type="caution">
    <text evidence="2">The sequence shown here is derived from an EMBL/GenBank/DDBJ whole genome shotgun (WGS) entry which is preliminary data.</text>
</comment>
<dbReference type="PANTHER" id="PTHR43273:SF3">
    <property type="entry name" value="ANAEROBIC SULFATASE-MATURATING ENZYME HOMOLOG ASLB-RELATED"/>
    <property type="match status" value="1"/>
</dbReference>
<dbReference type="InterPro" id="IPR013785">
    <property type="entry name" value="Aldolase_TIM"/>
</dbReference>
<dbReference type="InterPro" id="IPR023885">
    <property type="entry name" value="4Fe4S-binding_SPASM_dom"/>
</dbReference>
<evidence type="ECO:0000256" key="1">
    <source>
        <dbReference type="ARBA" id="ARBA00001966"/>
    </source>
</evidence>
<dbReference type="EMBL" id="VSSQ01125098">
    <property type="protein sequence ID" value="MPN55625.1"/>
    <property type="molecule type" value="Genomic_DNA"/>
</dbReference>
<dbReference type="GO" id="GO:0016491">
    <property type="term" value="F:oxidoreductase activity"/>
    <property type="evidence" value="ECO:0007669"/>
    <property type="project" value="UniProtKB-KW"/>
</dbReference>
<protein>
    <submittedName>
        <fullName evidence="2">Anaerobic sulfatase-maturating enzyme</fullName>
        <ecNumber evidence="2">1.1.99.-</ecNumber>
    </submittedName>
</protein>
<dbReference type="EC" id="1.1.99.-" evidence="2"/>
<dbReference type="PANTHER" id="PTHR43273">
    <property type="entry name" value="ANAEROBIC SULFATASE-MATURATING ENZYME HOMOLOG ASLB-RELATED"/>
    <property type="match status" value="1"/>
</dbReference>
<name>A0A645IW30_9ZZZZ</name>
<evidence type="ECO:0000313" key="2">
    <source>
        <dbReference type="EMBL" id="MPN55625.1"/>
    </source>
</evidence>